<proteinExistence type="inferred from homology"/>
<dbReference type="Gene3D" id="3.30.565.10">
    <property type="entry name" value="Histidine kinase-like ATPase, C-terminal domain"/>
    <property type="match status" value="1"/>
</dbReference>
<comment type="function">
    <text evidence="5">Molecular chaperone. Has ATPase activity.</text>
</comment>
<dbReference type="PANTHER" id="PTHR11528">
    <property type="entry name" value="HEAT SHOCK PROTEIN 90 FAMILY MEMBER"/>
    <property type="match status" value="1"/>
</dbReference>
<feature type="binding site" evidence="6">
    <location>
        <position position="95"/>
    </location>
    <ligand>
        <name>ATP</name>
        <dbReference type="ChEBI" id="CHEBI:30616"/>
    </ligand>
</feature>
<dbReference type="GO" id="GO:0005524">
    <property type="term" value="F:ATP binding"/>
    <property type="evidence" value="ECO:0007669"/>
    <property type="project" value="UniProtKB-UniRule"/>
</dbReference>
<feature type="binding site" evidence="6">
    <location>
        <begin position="102"/>
        <end position="103"/>
    </location>
    <ligand>
        <name>ATP</name>
        <dbReference type="ChEBI" id="CHEBI:30616"/>
    </ligand>
</feature>
<dbReference type="AlphaFoldDB" id="A0A6L5XIV0"/>
<dbReference type="EMBL" id="VUMH01000002">
    <property type="protein sequence ID" value="MSS27054.1"/>
    <property type="molecule type" value="Genomic_DNA"/>
</dbReference>
<keyword evidence="2 5" id="KW-0547">Nucleotide-binding</keyword>
<dbReference type="Gene3D" id="1.20.120.790">
    <property type="entry name" value="Heat shock protein 90, C-terminal domain"/>
    <property type="match status" value="1"/>
</dbReference>
<gene>
    <name evidence="5 7" type="primary">htpG</name>
    <name evidence="7" type="ORF">FYJ44_03115</name>
</gene>
<keyword evidence="3 5" id="KW-0067">ATP-binding</keyword>
<dbReference type="Pfam" id="PF00183">
    <property type="entry name" value="HSP90"/>
    <property type="match status" value="1"/>
</dbReference>
<dbReference type="NCBIfam" id="NF003555">
    <property type="entry name" value="PRK05218.1"/>
    <property type="match status" value="1"/>
</dbReference>
<dbReference type="InterPro" id="IPR020575">
    <property type="entry name" value="Hsp90_N"/>
</dbReference>
<organism evidence="7 8">
    <name type="scientific">Desulfovibrio porci</name>
    <dbReference type="NCBI Taxonomy" id="2605782"/>
    <lineage>
        <taxon>Bacteria</taxon>
        <taxon>Pseudomonadati</taxon>
        <taxon>Thermodesulfobacteriota</taxon>
        <taxon>Desulfovibrionia</taxon>
        <taxon>Desulfovibrionales</taxon>
        <taxon>Desulfovibrionaceae</taxon>
        <taxon>Desulfovibrio</taxon>
    </lineage>
</organism>
<feature type="region of interest" description="A; substrate-binding" evidence="5">
    <location>
        <begin position="1"/>
        <end position="349"/>
    </location>
</feature>
<evidence type="ECO:0000256" key="2">
    <source>
        <dbReference type="ARBA" id="ARBA00022741"/>
    </source>
</evidence>
<sequence length="658" mass="73930">MAEAGKKTRQFRAEVRKVLHILTNSLYTNREIFLRELISNASDALDKLRFRVNRGESPREPDLPLEIRISIDKDAKTLIIADTGLGMTAGELAENLGTIAKSGSEEFLAGLAAESRSGKEKSDGKDGGAADGEAAAADAANIIGRFGVGFYSVFMVADRVEVTSRPAFEKDAQAHVWISDGLGSYSVEPFDAEEPKRGTVVKAHLKDDAVEFLEKFRVESAIRKHSAFVPFPVFVDGERVNTQPALWREPKSSVTKEQYDDFYKALSYDAKAPLDVQHIAVDAPVQFNALLYIPDSGQDFFGADRDFWGLDLYARRVLIQHRNKELIPEYLAFLKGVVDTEDLPLNISRETLQENVLLRKINQVIVKQTLSHLEKMAKDDAEKYKRFWQLHGKIFKLGYHDFPNRERVSALLRFNSSTLPDADALTSLDEYMARAPEGQKTFWYVAAPNREAARLNPHMELFRKKGIEVLYLFEPVDEFVMEGLGKYKEWDFKAAENAADDALASFADKEKPEKEAAAPLSEEDNTSFDKLLARMKEILGDKVTEVRVSHRLADSPAVLVSPDGGMSSSMEKLLKVMQKDDSLPVKVLEVNRDHPLLRNMLRMFKADGQDRILAEMTRSLFDASLLLDGYLKDPQALAARTNELLAEAAAWYTEVRKI</sequence>
<protein>
    <recommendedName>
        <fullName evidence="5">Chaperone protein HtpG</fullName>
    </recommendedName>
    <alternativeName>
        <fullName evidence="5">Heat shock protein HtpG</fullName>
    </alternativeName>
    <alternativeName>
        <fullName evidence="5">High temperature protein G</fullName>
    </alternativeName>
</protein>
<dbReference type="RefSeq" id="WP_154509063.1">
    <property type="nucleotide sequence ID" value="NZ_VUMH01000002.1"/>
</dbReference>
<evidence type="ECO:0000313" key="7">
    <source>
        <dbReference type="EMBL" id="MSS27054.1"/>
    </source>
</evidence>
<dbReference type="GO" id="GO:0140662">
    <property type="term" value="F:ATP-dependent protein folding chaperone"/>
    <property type="evidence" value="ECO:0007669"/>
    <property type="project" value="InterPro"/>
</dbReference>
<dbReference type="InterPro" id="IPR036890">
    <property type="entry name" value="HATPase_C_sf"/>
</dbReference>
<dbReference type="GO" id="GO:0016887">
    <property type="term" value="F:ATP hydrolysis activity"/>
    <property type="evidence" value="ECO:0007669"/>
    <property type="project" value="InterPro"/>
</dbReference>
<feature type="binding site" evidence="6">
    <location>
        <position position="349"/>
    </location>
    <ligand>
        <name>ATP</name>
        <dbReference type="ChEBI" id="CHEBI:30616"/>
    </ligand>
</feature>
<comment type="subcellular location">
    <subcellularLocation>
        <location evidence="5">Cytoplasm</location>
    </subcellularLocation>
</comment>
<comment type="caution">
    <text evidence="5">Lacks conserved residue(s) required for the propagation of feature annotation.</text>
</comment>
<comment type="subunit">
    <text evidence="5">Homodimer.</text>
</comment>
<feature type="binding site" evidence="6">
    <location>
        <position position="82"/>
    </location>
    <ligand>
        <name>ATP</name>
        <dbReference type="ChEBI" id="CHEBI:30616"/>
    </ligand>
</feature>
<keyword evidence="5" id="KW-0346">Stress response</keyword>
<name>A0A6L5XIV0_9BACT</name>
<evidence type="ECO:0000313" key="8">
    <source>
        <dbReference type="Proteomes" id="UP000477488"/>
    </source>
</evidence>
<dbReference type="SUPFAM" id="SSF110942">
    <property type="entry name" value="HSP90 C-terminal domain"/>
    <property type="match status" value="1"/>
</dbReference>
<reference evidence="7 8" key="1">
    <citation type="submission" date="2019-09" db="EMBL/GenBank/DDBJ databases">
        <title>In-depth cultivation of the pig gut microbiome towards novel bacterial diversity and tailored functional studies.</title>
        <authorList>
            <person name="Wylensek D."/>
            <person name="Hitch T.C.A."/>
            <person name="Clavel T."/>
        </authorList>
    </citation>
    <scope>NUCLEOTIDE SEQUENCE [LARGE SCALE GENOMIC DNA]</scope>
    <source>
        <strain evidence="7 8">PG-178-WT-4</strain>
    </source>
</reference>
<comment type="similarity">
    <text evidence="1 5">Belongs to the heat shock protein 90 family.</text>
</comment>
<dbReference type="InterPro" id="IPR001404">
    <property type="entry name" value="Hsp90_fam"/>
</dbReference>
<dbReference type="Gene3D" id="3.30.230.80">
    <property type="match status" value="1"/>
</dbReference>
<keyword evidence="4 5" id="KW-0143">Chaperone</keyword>
<evidence type="ECO:0000256" key="1">
    <source>
        <dbReference type="ARBA" id="ARBA00008239"/>
    </source>
</evidence>
<dbReference type="PRINTS" id="PR00775">
    <property type="entry name" value="HEATSHOCK90"/>
</dbReference>
<dbReference type="PROSITE" id="PS00298">
    <property type="entry name" value="HSP90"/>
    <property type="match status" value="1"/>
</dbReference>
<feature type="region of interest" description="C" evidence="5">
    <location>
        <begin position="573"/>
        <end position="658"/>
    </location>
</feature>
<keyword evidence="5" id="KW-0963">Cytoplasm</keyword>
<evidence type="ECO:0000256" key="6">
    <source>
        <dbReference type="PIRSR" id="PIRSR002583-1"/>
    </source>
</evidence>
<accession>A0A6L5XIV0</accession>
<dbReference type="InterPro" id="IPR037196">
    <property type="entry name" value="HSP90_C"/>
</dbReference>
<dbReference type="CDD" id="cd16927">
    <property type="entry name" value="HATPase_Hsp90-like"/>
    <property type="match status" value="1"/>
</dbReference>
<evidence type="ECO:0000256" key="5">
    <source>
        <dbReference type="HAMAP-Rule" id="MF_00505"/>
    </source>
</evidence>
<feature type="binding site" evidence="6">
    <location>
        <position position="87"/>
    </location>
    <ligand>
        <name>ATP</name>
        <dbReference type="ChEBI" id="CHEBI:30616"/>
    </ligand>
</feature>
<keyword evidence="8" id="KW-1185">Reference proteome</keyword>
<comment type="caution">
    <text evidence="7">The sequence shown here is derived from an EMBL/GenBank/DDBJ whole genome shotgun (WGS) entry which is preliminary data.</text>
</comment>
<dbReference type="Gene3D" id="3.40.50.11260">
    <property type="match status" value="1"/>
</dbReference>
<dbReference type="Proteomes" id="UP000477488">
    <property type="component" value="Unassembled WGS sequence"/>
</dbReference>
<feature type="binding site" evidence="6">
    <location>
        <position position="36"/>
    </location>
    <ligand>
        <name>ATP</name>
        <dbReference type="ChEBI" id="CHEBI:30616"/>
    </ligand>
</feature>
<dbReference type="HAMAP" id="MF_00505">
    <property type="entry name" value="HSP90"/>
    <property type="match status" value="1"/>
</dbReference>
<dbReference type="InterPro" id="IPR019805">
    <property type="entry name" value="Heat_shock_protein_90_CS"/>
</dbReference>
<evidence type="ECO:0000256" key="4">
    <source>
        <dbReference type="ARBA" id="ARBA00023186"/>
    </source>
</evidence>
<dbReference type="PIRSF" id="PIRSF002583">
    <property type="entry name" value="Hsp90"/>
    <property type="match status" value="1"/>
</dbReference>
<feature type="binding site" evidence="6">
    <location>
        <position position="40"/>
    </location>
    <ligand>
        <name>ATP</name>
        <dbReference type="ChEBI" id="CHEBI:30616"/>
    </ligand>
</feature>
<dbReference type="InterPro" id="IPR020568">
    <property type="entry name" value="Ribosomal_Su5_D2-typ_SF"/>
</dbReference>
<feature type="binding site" evidence="6">
    <location>
        <position position="101"/>
    </location>
    <ligand>
        <name>ATP</name>
        <dbReference type="ChEBI" id="CHEBI:30616"/>
    </ligand>
</feature>
<dbReference type="SUPFAM" id="SSF54211">
    <property type="entry name" value="Ribosomal protein S5 domain 2-like"/>
    <property type="match status" value="1"/>
</dbReference>
<dbReference type="GO" id="GO:0051082">
    <property type="term" value="F:unfolded protein binding"/>
    <property type="evidence" value="ECO:0007669"/>
    <property type="project" value="UniProtKB-UniRule"/>
</dbReference>
<feature type="binding site" evidence="6">
    <location>
        <position position="199"/>
    </location>
    <ligand>
        <name>ATP</name>
        <dbReference type="ChEBI" id="CHEBI:30616"/>
    </ligand>
</feature>
<dbReference type="SUPFAM" id="SSF55874">
    <property type="entry name" value="ATPase domain of HSP90 chaperone/DNA topoisomerase II/histidine kinase"/>
    <property type="match status" value="1"/>
</dbReference>
<dbReference type="GO" id="GO:0005737">
    <property type="term" value="C:cytoplasm"/>
    <property type="evidence" value="ECO:0007669"/>
    <property type="project" value="UniProtKB-SubCell"/>
</dbReference>
<evidence type="ECO:0000256" key="3">
    <source>
        <dbReference type="ARBA" id="ARBA00022840"/>
    </source>
</evidence>